<dbReference type="RefSeq" id="YP_004010253.1">
    <property type="nucleotide sequence ID" value="NC_014663.1"/>
</dbReference>
<evidence type="ECO:0000313" key="1">
    <source>
        <dbReference type="EMBL" id="ADG60016.1"/>
    </source>
</evidence>
<dbReference type="Proteomes" id="UP000008731">
    <property type="component" value="Segment"/>
</dbReference>
<organism evidence="1 2">
    <name type="scientific">Acinetobacter phage Acj9</name>
    <dbReference type="NCBI Taxonomy" id="760939"/>
    <lineage>
        <taxon>Viruses</taxon>
        <taxon>Duplodnaviria</taxon>
        <taxon>Heunggongvirae</taxon>
        <taxon>Uroviricota</taxon>
        <taxon>Caudoviricetes</taxon>
        <taxon>Pantevenvirales</taxon>
        <taxon>Straboviridae</taxon>
        <taxon>Twarogvirinae</taxon>
        <taxon>Acajnonavirus</taxon>
        <taxon>Acajnonavirus acj9</taxon>
    </lineage>
</organism>
<dbReference type="KEGG" id="vg:9926550"/>
<accession>E5EPQ0</accession>
<reference evidence="1 2" key="1">
    <citation type="journal article" date="2010" name="Virol. J.">
        <title>Genomes of the T4-related bacteriophages as windows on microbial genome evolution.</title>
        <authorList>
            <person name="Petrov V.M."/>
            <person name="Ratnayaka S."/>
            <person name="Nolan J.M."/>
            <person name="Miller E.S."/>
            <person name="Karam J.D."/>
        </authorList>
    </citation>
    <scope>NUCLEOTIDE SEQUENCE [LARGE SCALE GENOMIC DNA]</scope>
</reference>
<keyword evidence="2" id="KW-1185">Reference proteome</keyword>
<sequence length="52" mass="6133">MERTIDLTHLLNEDEHSNNNLPDKLFEFDPMWDYSFNVHDAGLNLIISKDTL</sequence>
<proteinExistence type="predicted"/>
<evidence type="ECO:0000313" key="2">
    <source>
        <dbReference type="Proteomes" id="UP000008731"/>
    </source>
</evidence>
<gene>
    <name evidence="1" type="ORF">Acjp116</name>
</gene>
<protein>
    <submittedName>
        <fullName evidence="1">Uncharacterized protein</fullName>
    </submittedName>
</protein>
<name>E5EPQ0_9CAUD</name>
<dbReference type="EMBL" id="HM004124">
    <property type="protein sequence ID" value="ADG60016.1"/>
    <property type="molecule type" value="Genomic_DNA"/>
</dbReference>
<dbReference type="GeneID" id="9926550"/>